<keyword evidence="2" id="KW-0548">Nucleotidyltransferase</keyword>
<sequence length="614" mass="69477">MTSISTLVQKLEVEYARCMRVNAVDLDLEPAVYIHEGRELMAQLRNQLALFPELPDLRPVCDIDKADVGEPGGSTVAQEDRLKGILKYHRTIFLGDGNAAPAPARGIVCDLDVGDAKPVAQLPRSIAPHLMVKVYELLKKLLETCLIEHSESPWDSPIVIVLMKNGIDIRMCIDYRVINSFIQLSGYPLPLIDDLLIGFEGAMWFMSLDMASGFWAIRMNERSKLISAFVCPFGHFQWVRMPFGLKNAPLIYQPVINYCLWGFVRLPPEDEALVDRNVLEYLGLDSPDPDTNDGTGDCTDKEYSRRPLPVLTEQMTVFKRNIPAPPQIDQVLGRSSYIYDIAHGAQTWDQLCEGMDALLYHLRYWNILISLPKRECRKRTIPYLSHEVGAEGIRATPKIVKEIQDLPFPRTLKGGQSFLGSLNYYHKFIEDFPVVAVVLYELTDDQVRVGRDLTQAKESFAILKRKIVSTPMLRHPDGTKHFVIIPHANQWAACAVLGQEHDGVIQPVRFTGRVLDDAELRFHIAEKDVLAVIRVLQVFKTLVESCPLIGYTRYSVVKWVIKSKTAGGRSVPWGVALSHYDLDIRKVQRDEDRLAAILGAGITSESYWTRWPKI</sequence>
<dbReference type="InterPro" id="IPR043128">
    <property type="entry name" value="Rev_trsase/Diguanyl_cyclase"/>
</dbReference>
<dbReference type="PANTHER" id="PTHR37984">
    <property type="entry name" value="PROTEIN CBG26694"/>
    <property type="match status" value="1"/>
</dbReference>
<evidence type="ECO:0000313" key="9">
    <source>
        <dbReference type="EMBL" id="GMF52627.1"/>
    </source>
</evidence>
<dbReference type="PANTHER" id="PTHR37984:SF5">
    <property type="entry name" value="PROTEIN NYNRIN-LIKE"/>
    <property type="match status" value="1"/>
</dbReference>
<dbReference type="InterPro" id="IPR050951">
    <property type="entry name" value="Retrovirus_Pol_polyprotein"/>
</dbReference>
<organism evidence="9 10">
    <name type="scientific">Phytophthora fragariaefolia</name>
    <dbReference type="NCBI Taxonomy" id="1490495"/>
    <lineage>
        <taxon>Eukaryota</taxon>
        <taxon>Sar</taxon>
        <taxon>Stramenopiles</taxon>
        <taxon>Oomycota</taxon>
        <taxon>Peronosporomycetes</taxon>
        <taxon>Peronosporales</taxon>
        <taxon>Peronosporaceae</taxon>
        <taxon>Phytophthora</taxon>
    </lineage>
</organism>
<evidence type="ECO:0000256" key="5">
    <source>
        <dbReference type="ARBA" id="ARBA00022801"/>
    </source>
</evidence>
<keyword evidence="6" id="KW-0695">RNA-directed DNA polymerase</keyword>
<evidence type="ECO:0000256" key="1">
    <source>
        <dbReference type="ARBA" id="ARBA00022679"/>
    </source>
</evidence>
<dbReference type="GO" id="GO:0016787">
    <property type="term" value="F:hydrolase activity"/>
    <property type="evidence" value="ECO:0007669"/>
    <property type="project" value="UniProtKB-KW"/>
</dbReference>
<dbReference type="Pfam" id="PF00078">
    <property type="entry name" value="RVT_1"/>
    <property type="match status" value="1"/>
</dbReference>
<dbReference type="InterPro" id="IPR000477">
    <property type="entry name" value="RT_dom"/>
</dbReference>
<gene>
    <name evidence="9" type="ORF">Pfra01_002158900</name>
</gene>
<dbReference type="GO" id="GO:0004519">
    <property type="term" value="F:endonuclease activity"/>
    <property type="evidence" value="ECO:0007669"/>
    <property type="project" value="UniProtKB-KW"/>
</dbReference>
<dbReference type="CDD" id="cd01647">
    <property type="entry name" value="RT_LTR"/>
    <property type="match status" value="1"/>
</dbReference>
<keyword evidence="10" id="KW-1185">Reference proteome</keyword>
<dbReference type="OrthoDB" id="118474at2759"/>
<protein>
    <submittedName>
        <fullName evidence="9">Unnamed protein product</fullName>
    </submittedName>
</protein>
<evidence type="ECO:0000256" key="2">
    <source>
        <dbReference type="ARBA" id="ARBA00022695"/>
    </source>
</evidence>
<keyword evidence="5" id="KW-0378">Hydrolase</keyword>
<dbReference type="AlphaFoldDB" id="A0A9W7D0S7"/>
<evidence type="ECO:0000259" key="8">
    <source>
        <dbReference type="Pfam" id="PF17917"/>
    </source>
</evidence>
<accession>A0A9W7D0S7</accession>
<evidence type="ECO:0000256" key="3">
    <source>
        <dbReference type="ARBA" id="ARBA00022722"/>
    </source>
</evidence>
<evidence type="ECO:0000313" key="10">
    <source>
        <dbReference type="Proteomes" id="UP001165121"/>
    </source>
</evidence>
<evidence type="ECO:0000259" key="7">
    <source>
        <dbReference type="Pfam" id="PF00078"/>
    </source>
</evidence>
<dbReference type="InterPro" id="IPR041373">
    <property type="entry name" value="RT_RNaseH"/>
</dbReference>
<dbReference type="InterPro" id="IPR043502">
    <property type="entry name" value="DNA/RNA_pol_sf"/>
</dbReference>
<reference evidence="9" key="1">
    <citation type="submission" date="2023-04" db="EMBL/GenBank/DDBJ databases">
        <title>Phytophthora fragariaefolia NBRC 109709.</title>
        <authorList>
            <person name="Ichikawa N."/>
            <person name="Sato H."/>
            <person name="Tonouchi N."/>
        </authorList>
    </citation>
    <scope>NUCLEOTIDE SEQUENCE</scope>
    <source>
        <strain evidence="9">NBRC 109709</strain>
    </source>
</reference>
<feature type="domain" description="Reverse transcriptase RNase H-like" evidence="8">
    <location>
        <begin position="479"/>
        <end position="580"/>
    </location>
</feature>
<dbReference type="GO" id="GO:0003964">
    <property type="term" value="F:RNA-directed DNA polymerase activity"/>
    <property type="evidence" value="ECO:0007669"/>
    <property type="project" value="UniProtKB-KW"/>
</dbReference>
<name>A0A9W7D0S7_9STRA</name>
<comment type="caution">
    <text evidence="9">The sequence shown here is derived from an EMBL/GenBank/DDBJ whole genome shotgun (WGS) entry which is preliminary data.</text>
</comment>
<dbReference type="EMBL" id="BSXT01003113">
    <property type="protein sequence ID" value="GMF52627.1"/>
    <property type="molecule type" value="Genomic_DNA"/>
</dbReference>
<evidence type="ECO:0000256" key="4">
    <source>
        <dbReference type="ARBA" id="ARBA00022759"/>
    </source>
</evidence>
<dbReference type="Pfam" id="PF17917">
    <property type="entry name" value="RT_RNaseH"/>
    <property type="match status" value="1"/>
</dbReference>
<dbReference type="Gene3D" id="3.30.70.270">
    <property type="match status" value="2"/>
</dbReference>
<dbReference type="Proteomes" id="UP001165121">
    <property type="component" value="Unassembled WGS sequence"/>
</dbReference>
<feature type="domain" description="Reverse transcriptase" evidence="7">
    <location>
        <begin position="164"/>
        <end position="259"/>
    </location>
</feature>
<dbReference type="SUPFAM" id="SSF56672">
    <property type="entry name" value="DNA/RNA polymerases"/>
    <property type="match status" value="1"/>
</dbReference>
<keyword evidence="4" id="KW-0255">Endonuclease</keyword>
<proteinExistence type="predicted"/>
<keyword evidence="1" id="KW-0808">Transferase</keyword>
<evidence type="ECO:0000256" key="6">
    <source>
        <dbReference type="ARBA" id="ARBA00022918"/>
    </source>
</evidence>
<dbReference type="Gene3D" id="3.10.10.10">
    <property type="entry name" value="HIV Type 1 Reverse Transcriptase, subunit A, domain 1"/>
    <property type="match status" value="1"/>
</dbReference>
<keyword evidence="3" id="KW-0540">Nuclease</keyword>